<organism evidence="2 3">
    <name type="scientific">Forsythia ovata</name>
    <dbReference type="NCBI Taxonomy" id="205694"/>
    <lineage>
        <taxon>Eukaryota</taxon>
        <taxon>Viridiplantae</taxon>
        <taxon>Streptophyta</taxon>
        <taxon>Embryophyta</taxon>
        <taxon>Tracheophyta</taxon>
        <taxon>Spermatophyta</taxon>
        <taxon>Magnoliopsida</taxon>
        <taxon>eudicotyledons</taxon>
        <taxon>Gunneridae</taxon>
        <taxon>Pentapetalae</taxon>
        <taxon>asterids</taxon>
        <taxon>lamiids</taxon>
        <taxon>Lamiales</taxon>
        <taxon>Oleaceae</taxon>
        <taxon>Forsythieae</taxon>
        <taxon>Forsythia</taxon>
    </lineage>
</organism>
<reference evidence="3" key="1">
    <citation type="submission" date="2024-07" db="EMBL/GenBank/DDBJ databases">
        <title>Two chromosome-level genome assemblies of Korean endemic species Abeliophyllum distichum and Forsythia ovata (Oleaceae).</title>
        <authorList>
            <person name="Jang H."/>
        </authorList>
    </citation>
    <scope>NUCLEOTIDE SEQUENCE [LARGE SCALE GENOMIC DNA]</scope>
</reference>
<gene>
    <name evidence="2" type="ORF">Fot_12048</name>
</gene>
<name>A0ABD1WPA1_9LAMI</name>
<keyword evidence="3" id="KW-1185">Reference proteome</keyword>
<sequence length="158" mass="17072">MSSEDDSQNRSEDIPVDPEIMGDAPSSSDHKEDDDMRPTVAYFSAVLTVDARAKYVFNNIHVFAMEDNDDDIGITSSSVGLLAEGPSIIHVDVPLFTVALTPSPPRHLFPPHPLSLVVPSLQVARPTNQDNGKEIASDEPIGSPSSSDGEFMRDVVRA</sequence>
<dbReference type="EMBL" id="JBFOLJ010000003">
    <property type="protein sequence ID" value="KAL2550518.1"/>
    <property type="molecule type" value="Genomic_DNA"/>
</dbReference>
<protein>
    <submittedName>
        <fullName evidence="2">Uncharacterized protein</fullName>
    </submittedName>
</protein>
<evidence type="ECO:0000313" key="2">
    <source>
        <dbReference type="EMBL" id="KAL2550518.1"/>
    </source>
</evidence>
<feature type="region of interest" description="Disordered" evidence="1">
    <location>
        <begin position="127"/>
        <end position="158"/>
    </location>
</feature>
<evidence type="ECO:0000256" key="1">
    <source>
        <dbReference type="SAM" id="MobiDB-lite"/>
    </source>
</evidence>
<accession>A0ABD1WPA1</accession>
<proteinExistence type="predicted"/>
<feature type="region of interest" description="Disordered" evidence="1">
    <location>
        <begin position="1"/>
        <end position="35"/>
    </location>
</feature>
<evidence type="ECO:0000313" key="3">
    <source>
        <dbReference type="Proteomes" id="UP001604277"/>
    </source>
</evidence>
<comment type="caution">
    <text evidence="2">The sequence shown here is derived from an EMBL/GenBank/DDBJ whole genome shotgun (WGS) entry which is preliminary data.</text>
</comment>
<dbReference type="Proteomes" id="UP001604277">
    <property type="component" value="Unassembled WGS sequence"/>
</dbReference>
<dbReference type="AlphaFoldDB" id="A0ABD1WPA1"/>